<keyword evidence="1" id="KW-0808">Transferase</keyword>
<dbReference type="SUPFAM" id="SSF52540">
    <property type="entry name" value="P-loop containing nucleoside triphosphate hydrolases"/>
    <property type="match status" value="1"/>
</dbReference>
<dbReference type="RefSeq" id="WP_133878252.1">
    <property type="nucleotide sequence ID" value="NZ_BOMD01000039.1"/>
</dbReference>
<dbReference type="GO" id="GO:0016301">
    <property type="term" value="F:kinase activity"/>
    <property type="evidence" value="ECO:0007669"/>
    <property type="project" value="UniProtKB-KW"/>
</dbReference>
<gene>
    <name evidence="1" type="ORF">C8E87_7721</name>
</gene>
<evidence type="ECO:0000313" key="2">
    <source>
        <dbReference type="Proteomes" id="UP000294901"/>
    </source>
</evidence>
<keyword evidence="2" id="KW-1185">Reference proteome</keyword>
<name>A0A4R6JCK1_9ACTN</name>
<sequence length="202" mass="22041">MTEGQEADTSCIRHNSPHPTNLVIIRGNSGSGKTTVAREVRRRYGRGCALLEQDYLRRIVLREHDSGGMGAVAPGFIVATARAALEGGYHVVLEGILHSARYGEPLRGLVDAYGGTVFYLDVSFEETVRRHGRRAEPVPVTAEQMRAWYAPQDLLRVRDEVVLPESMTFEEVVTAVLHDSGLAGAAAVTPCPARCVRCAEKV</sequence>
<dbReference type="EMBL" id="SNWR01000002">
    <property type="protein sequence ID" value="TDO32265.1"/>
    <property type="molecule type" value="Genomic_DNA"/>
</dbReference>
<proteinExistence type="predicted"/>
<dbReference type="PRINTS" id="PR01100">
    <property type="entry name" value="SHIKIMTKNASE"/>
</dbReference>
<organism evidence="1 2">
    <name type="scientific">Paractinoplanes brasiliensis</name>
    <dbReference type="NCBI Taxonomy" id="52695"/>
    <lineage>
        <taxon>Bacteria</taxon>
        <taxon>Bacillati</taxon>
        <taxon>Actinomycetota</taxon>
        <taxon>Actinomycetes</taxon>
        <taxon>Micromonosporales</taxon>
        <taxon>Micromonosporaceae</taxon>
        <taxon>Paractinoplanes</taxon>
    </lineage>
</organism>
<dbReference type="AlphaFoldDB" id="A0A4R6JCK1"/>
<dbReference type="Gene3D" id="3.40.50.300">
    <property type="entry name" value="P-loop containing nucleotide triphosphate hydrolases"/>
    <property type="match status" value="1"/>
</dbReference>
<evidence type="ECO:0000313" key="1">
    <source>
        <dbReference type="EMBL" id="TDO32265.1"/>
    </source>
</evidence>
<keyword evidence="1" id="KW-0418">Kinase</keyword>
<comment type="caution">
    <text evidence="1">The sequence shown here is derived from an EMBL/GenBank/DDBJ whole genome shotgun (WGS) entry which is preliminary data.</text>
</comment>
<dbReference type="Pfam" id="PF13671">
    <property type="entry name" value="AAA_33"/>
    <property type="match status" value="1"/>
</dbReference>
<dbReference type="Proteomes" id="UP000294901">
    <property type="component" value="Unassembled WGS sequence"/>
</dbReference>
<reference evidence="1 2" key="1">
    <citation type="submission" date="2019-03" db="EMBL/GenBank/DDBJ databases">
        <title>Sequencing the genomes of 1000 actinobacteria strains.</title>
        <authorList>
            <person name="Klenk H.-P."/>
        </authorList>
    </citation>
    <scope>NUCLEOTIDE SEQUENCE [LARGE SCALE GENOMIC DNA]</scope>
    <source>
        <strain evidence="1 2">DSM 43805</strain>
    </source>
</reference>
<dbReference type="InterPro" id="IPR027417">
    <property type="entry name" value="P-loop_NTPase"/>
</dbReference>
<dbReference type="OrthoDB" id="9781848at2"/>
<protein>
    <submittedName>
        <fullName evidence="1">Putative kinase</fullName>
    </submittedName>
</protein>
<accession>A0A4R6JCK1</accession>